<protein>
    <submittedName>
        <fullName evidence="1">Hydrolase</fullName>
    </submittedName>
</protein>
<dbReference type="PANTHER" id="PTHR10000">
    <property type="entry name" value="PHOSPHOSERINE PHOSPHATASE"/>
    <property type="match status" value="1"/>
</dbReference>
<dbReference type="NCBIfam" id="TIGR01484">
    <property type="entry name" value="HAD-SF-IIB"/>
    <property type="match status" value="1"/>
</dbReference>
<dbReference type="InterPro" id="IPR023214">
    <property type="entry name" value="HAD_sf"/>
</dbReference>
<dbReference type="InterPro" id="IPR000150">
    <property type="entry name" value="Cof"/>
</dbReference>
<dbReference type="eggNOG" id="COG0561">
    <property type="taxonomic scope" value="Bacteria"/>
</dbReference>
<dbReference type="Proteomes" id="UP000029579">
    <property type="component" value="Unassembled WGS sequence"/>
</dbReference>
<dbReference type="PROSITE" id="PS01228">
    <property type="entry name" value="COF_1"/>
    <property type="match status" value="1"/>
</dbReference>
<comment type="caution">
    <text evidence="1">The sequence shown here is derived from an EMBL/GenBank/DDBJ whole genome shotgun (WGS) entry which is preliminary data.</text>
</comment>
<dbReference type="InterPro" id="IPR006379">
    <property type="entry name" value="HAD-SF_hydro_IIB"/>
</dbReference>
<keyword evidence="1" id="KW-0378">Hydrolase</keyword>
<dbReference type="GO" id="GO:0016791">
    <property type="term" value="F:phosphatase activity"/>
    <property type="evidence" value="ECO:0007669"/>
    <property type="project" value="UniProtKB-ARBA"/>
</dbReference>
<dbReference type="Gene3D" id="3.30.1240.10">
    <property type="match status" value="1"/>
</dbReference>
<sequence>MIKLITIDVDGTLVTPLKRLTQKNIKEIDRVRDLGVHIALASGRPFHSMERYIERLGLMEEGHFSVCQNGSYIVDNATKKPIAGSYQTVEDLIRLDELMADFDVQVSAMDDVGFYTRHKNPSIYTQMDAVINSLTLTTVNYKDFPEDMRFGRFLILGSRASIKQVLANMPKEVSENYYAVQTAPFLIEVMNKTANKGHAVRQMAARLGISADEIMSIGNEKNDIPMLEQTGFPVAMANSVPELKAHAKFITKSNLQSGVGYAVERLIDNGLKRFQ</sequence>
<dbReference type="RefSeq" id="WP_004827802.1">
    <property type="nucleotide sequence ID" value="NZ_JRMW01000039.1"/>
</dbReference>
<gene>
    <name evidence="1" type="ORF">HMPREF1630_07385</name>
</gene>
<evidence type="ECO:0000313" key="2">
    <source>
        <dbReference type="Proteomes" id="UP000029579"/>
    </source>
</evidence>
<dbReference type="PANTHER" id="PTHR10000:SF8">
    <property type="entry name" value="HAD SUPERFAMILY HYDROLASE-LIKE, TYPE 3"/>
    <property type="match status" value="1"/>
</dbReference>
<dbReference type="AlphaFoldDB" id="A0A095X016"/>
<dbReference type="InterPro" id="IPR036412">
    <property type="entry name" value="HAD-like_sf"/>
</dbReference>
<dbReference type="NCBIfam" id="TIGR00099">
    <property type="entry name" value="Cof-subfamily"/>
    <property type="match status" value="1"/>
</dbReference>
<dbReference type="OrthoDB" id="9781413at2"/>
<dbReference type="GO" id="GO:0005829">
    <property type="term" value="C:cytosol"/>
    <property type="evidence" value="ECO:0007669"/>
    <property type="project" value="TreeGrafter"/>
</dbReference>
<dbReference type="SUPFAM" id="SSF56784">
    <property type="entry name" value="HAD-like"/>
    <property type="match status" value="1"/>
</dbReference>
<organism evidence="1 2">
    <name type="scientific">Anaerococcus lactolyticus S7-1-13</name>
    <dbReference type="NCBI Taxonomy" id="1284686"/>
    <lineage>
        <taxon>Bacteria</taxon>
        <taxon>Bacillati</taxon>
        <taxon>Bacillota</taxon>
        <taxon>Tissierellia</taxon>
        <taxon>Tissierellales</taxon>
        <taxon>Peptoniphilaceae</taxon>
        <taxon>Anaerococcus</taxon>
    </lineage>
</organism>
<dbReference type="CDD" id="cd07516">
    <property type="entry name" value="HAD_Pase"/>
    <property type="match status" value="1"/>
</dbReference>
<dbReference type="SFLD" id="SFLDG01140">
    <property type="entry name" value="C2.B:_Phosphomannomutase_and_P"/>
    <property type="match status" value="1"/>
</dbReference>
<evidence type="ECO:0000313" key="1">
    <source>
        <dbReference type="EMBL" id="KGF03395.1"/>
    </source>
</evidence>
<dbReference type="SFLD" id="SFLDS00003">
    <property type="entry name" value="Haloacid_Dehalogenase"/>
    <property type="match status" value="1"/>
</dbReference>
<name>A0A095X016_9FIRM</name>
<accession>A0A095X016</accession>
<dbReference type="Pfam" id="PF08282">
    <property type="entry name" value="Hydrolase_3"/>
    <property type="match status" value="1"/>
</dbReference>
<dbReference type="EMBL" id="JRMW01000039">
    <property type="protein sequence ID" value="KGF03395.1"/>
    <property type="molecule type" value="Genomic_DNA"/>
</dbReference>
<dbReference type="GO" id="GO:0000287">
    <property type="term" value="F:magnesium ion binding"/>
    <property type="evidence" value="ECO:0007669"/>
    <property type="project" value="TreeGrafter"/>
</dbReference>
<proteinExistence type="predicted"/>
<dbReference type="Gene3D" id="3.40.50.1000">
    <property type="entry name" value="HAD superfamily/HAD-like"/>
    <property type="match status" value="1"/>
</dbReference>
<reference evidence="1 2" key="1">
    <citation type="submission" date="2014-07" db="EMBL/GenBank/DDBJ databases">
        <authorList>
            <person name="McCorrison J."/>
            <person name="Sanka R."/>
            <person name="Torralba M."/>
            <person name="Gillis M."/>
            <person name="Haft D.H."/>
            <person name="Methe B."/>
            <person name="Sutton G."/>
            <person name="Nelson K.E."/>
        </authorList>
    </citation>
    <scope>NUCLEOTIDE SEQUENCE [LARGE SCALE GENOMIC DNA]</scope>
    <source>
        <strain evidence="1 2">S7-1-13</strain>
    </source>
</reference>